<dbReference type="AlphaFoldDB" id="A0A7W9W7Y3"/>
<keyword evidence="3" id="KW-1185">Reference proteome</keyword>
<accession>A0A7W9W7Y3</accession>
<dbReference type="EMBL" id="JACHGW010000005">
    <property type="protein sequence ID" value="MBB6052939.1"/>
    <property type="molecule type" value="Genomic_DNA"/>
</dbReference>
<name>A0A7W9W7Y3_ARMRO</name>
<proteinExistence type="predicted"/>
<comment type="caution">
    <text evidence="1">The sequence shown here is derived from an EMBL/GenBank/DDBJ whole genome shotgun (WGS) entry which is preliminary data.</text>
</comment>
<dbReference type="EMBL" id="JACHGW010000005">
    <property type="protein sequence ID" value="MBB6053167.1"/>
    <property type="molecule type" value="Genomic_DNA"/>
</dbReference>
<gene>
    <name evidence="1" type="ORF">HNQ39_004771</name>
    <name evidence="2" type="ORF">HNQ39_004999</name>
</gene>
<dbReference type="RefSeq" id="WP_184202748.1">
    <property type="nucleotide sequence ID" value="NZ_JACHGW010000005.1"/>
</dbReference>
<dbReference type="Proteomes" id="UP000520814">
    <property type="component" value="Unassembled WGS sequence"/>
</dbReference>
<reference evidence="1 3" key="1">
    <citation type="submission" date="2020-08" db="EMBL/GenBank/DDBJ databases">
        <title>Genomic Encyclopedia of Type Strains, Phase IV (KMG-IV): sequencing the most valuable type-strain genomes for metagenomic binning, comparative biology and taxonomic classification.</title>
        <authorList>
            <person name="Goeker M."/>
        </authorList>
    </citation>
    <scope>NUCLEOTIDE SEQUENCE [LARGE SCALE GENOMIC DNA]</scope>
    <source>
        <strain evidence="1 3">DSM 23562</strain>
    </source>
</reference>
<sequence>MSGLTYTKACATSGRLLALTGLEPSEFRTLLPYFQSALEAHLENVTVEGKQREGKSFSVYKNALLPTTEDKLLFVLTFVKQNLIQEVMGALFDMSQPKVNDWLQLLVVVLREALRQSGDAPSRTVQELKASVEAENSPLFVWTLRNVPSPDQPTSSVNAIFTVEKRSATPSKMRS</sequence>
<evidence type="ECO:0008006" key="4">
    <source>
        <dbReference type="Google" id="ProtNLM"/>
    </source>
</evidence>
<protein>
    <recommendedName>
        <fullName evidence="4">Transposase Helix-turn-helix domain-containing protein</fullName>
    </recommendedName>
</protein>
<organism evidence="1 3">
    <name type="scientific">Armatimonas rosea</name>
    <dbReference type="NCBI Taxonomy" id="685828"/>
    <lineage>
        <taxon>Bacteria</taxon>
        <taxon>Bacillati</taxon>
        <taxon>Armatimonadota</taxon>
        <taxon>Armatimonadia</taxon>
        <taxon>Armatimonadales</taxon>
        <taxon>Armatimonadaceae</taxon>
        <taxon>Armatimonas</taxon>
    </lineage>
</organism>
<evidence type="ECO:0000313" key="1">
    <source>
        <dbReference type="EMBL" id="MBB6052939.1"/>
    </source>
</evidence>
<evidence type="ECO:0000313" key="3">
    <source>
        <dbReference type="Proteomes" id="UP000520814"/>
    </source>
</evidence>
<evidence type="ECO:0000313" key="2">
    <source>
        <dbReference type="EMBL" id="MBB6053167.1"/>
    </source>
</evidence>